<keyword evidence="2" id="KW-1185">Reference proteome</keyword>
<organism evidence="1 2">
    <name type="scientific">Flavobacterium agrisoli</name>
    <dbReference type="NCBI Taxonomy" id="2793066"/>
    <lineage>
        <taxon>Bacteria</taxon>
        <taxon>Pseudomonadati</taxon>
        <taxon>Bacteroidota</taxon>
        <taxon>Flavobacteriia</taxon>
        <taxon>Flavobacteriales</taxon>
        <taxon>Flavobacteriaceae</taxon>
        <taxon>Flavobacterium</taxon>
    </lineage>
</organism>
<accession>A0A934PN99</accession>
<evidence type="ECO:0000313" key="2">
    <source>
        <dbReference type="Proteomes" id="UP000609172"/>
    </source>
</evidence>
<reference evidence="1" key="1">
    <citation type="submission" date="2020-12" db="EMBL/GenBank/DDBJ databases">
        <title>Bacterial novel species Flavobacterium sp. SE-1-e isolated from soil.</title>
        <authorList>
            <person name="Jung H.-Y."/>
        </authorList>
    </citation>
    <scope>NUCLEOTIDE SEQUENCE</scope>
    <source>
        <strain evidence="1">SE-1-e</strain>
    </source>
</reference>
<protein>
    <submittedName>
        <fullName evidence="1">Uncharacterized protein</fullName>
    </submittedName>
</protein>
<dbReference type="Proteomes" id="UP000609172">
    <property type="component" value="Unassembled WGS sequence"/>
</dbReference>
<dbReference type="RefSeq" id="WP_200105923.1">
    <property type="nucleotide sequence ID" value="NZ_JAEHFV010000003.1"/>
</dbReference>
<comment type="caution">
    <text evidence="1">The sequence shown here is derived from an EMBL/GenBank/DDBJ whole genome shotgun (WGS) entry which is preliminary data.</text>
</comment>
<dbReference type="EMBL" id="JAEHFV010000003">
    <property type="protein sequence ID" value="MBK0369934.1"/>
    <property type="molecule type" value="Genomic_DNA"/>
</dbReference>
<gene>
    <name evidence="1" type="ORF">I5M07_08780</name>
</gene>
<evidence type="ECO:0000313" key="1">
    <source>
        <dbReference type="EMBL" id="MBK0369934.1"/>
    </source>
</evidence>
<dbReference type="AlphaFoldDB" id="A0A934PN99"/>
<sequence>MSKQDFLDKLNAYYEAIQEGKKSNWSSLFPIPTSVISFFETELQLTFIEKYEPGNVCFRNDTELRPEFKTVFTATDLIAFFLAQRDDNKQKLDWNHFENTFSETLFWPNVDLGKRFLNPIL</sequence>
<name>A0A934PN99_9FLAO</name>
<proteinExistence type="predicted"/>